<organism evidence="1 2">
    <name type="scientific">Sphingobium yanoikuyae</name>
    <name type="common">Sphingomonas yanoikuyae</name>
    <dbReference type="NCBI Taxonomy" id="13690"/>
    <lineage>
        <taxon>Bacteria</taxon>
        <taxon>Pseudomonadati</taxon>
        <taxon>Pseudomonadota</taxon>
        <taxon>Alphaproteobacteria</taxon>
        <taxon>Sphingomonadales</taxon>
        <taxon>Sphingomonadaceae</taxon>
        <taxon>Sphingobium</taxon>
    </lineage>
</organism>
<name>A0A6P1GGB9_SPHYA</name>
<dbReference type="Proteomes" id="UP000464086">
    <property type="component" value="Chromosome"/>
</dbReference>
<dbReference type="EMBL" id="CP047218">
    <property type="protein sequence ID" value="QHD67430.1"/>
    <property type="molecule type" value="Genomic_DNA"/>
</dbReference>
<gene>
    <name evidence="1" type="ORF">GS397_10445</name>
</gene>
<reference evidence="1 2" key="1">
    <citation type="submission" date="2019-12" db="EMBL/GenBank/DDBJ databases">
        <title>Functional and genomic insights into the Sphingobium yanoikuyae YC-JY1, a bacterium efficiently degrading bisphenol A.</title>
        <authorList>
            <person name="Jia Y."/>
            <person name="Li X."/>
            <person name="Wang J."/>
            <person name="Eltoukhy A."/>
            <person name="Lamraoui I."/>
            <person name="Yan Y."/>
        </authorList>
    </citation>
    <scope>NUCLEOTIDE SEQUENCE [LARGE SCALE GENOMIC DNA]</scope>
    <source>
        <strain evidence="1 2">YC-JY1</strain>
    </source>
</reference>
<protein>
    <submittedName>
        <fullName evidence="1">Uncharacterized protein</fullName>
    </submittedName>
</protein>
<dbReference type="AlphaFoldDB" id="A0A6P1GGB9"/>
<proteinExistence type="predicted"/>
<sequence length="79" mass="9003">MELVRLETEVEQARFDRLSASPMAHPIIPPIAADIAARRAWADDMNLPNELKFSRHLPFLVFETLEGSALYRLRWGAPS</sequence>
<evidence type="ECO:0000313" key="2">
    <source>
        <dbReference type="Proteomes" id="UP000464086"/>
    </source>
</evidence>
<dbReference type="RefSeq" id="WP_159366410.1">
    <property type="nucleotide sequence ID" value="NZ_CP047218.1"/>
</dbReference>
<accession>A0A6P1GGB9</accession>
<evidence type="ECO:0000313" key="1">
    <source>
        <dbReference type="EMBL" id="QHD67430.1"/>
    </source>
</evidence>